<protein>
    <submittedName>
        <fullName evidence="2">Uncharacterized protein</fullName>
    </submittedName>
</protein>
<evidence type="ECO:0000313" key="2">
    <source>
        <dbReference type="WBParaSite" id="ACRNAN_scaffold1023.g28063.t1"/>
    </source>
</evidence>
<organism evidence="1 2">
    <name type="scientific">Acrobeloides nanus</name>
    <dbReference type="NCBI Taxonomy" id="290746"/>
    <lineage>
        <taxon>Eukaryota</taxon>
        <taxon>Metazoa</taxon>
        <taxon>Ecdysozoa</taxon>
        <taxon>Nematoda</taxon>
        <taxon>Chromadorea</taxon>
        <taxon>Rhabditida</taxon>
        <taxon>Tylenchina</taxon>
        <taxon>Cephalobomorpha</taxon>
        <taxon>Cephaloboidea</taxon>
        <taxon>Cephalobidae</taxon>
        <taxon>Acrobeloides</taxon>
    </lineage>
</organism>
<keyword evidence="1" id="KW-1185">Reference proteome</keyword>
<evidence type="ECO:0000313" key="1">
    <source>
        <dbReference type="Proteomes" id="UP000887540"/>
    </source>
</evidence>
<dbReference type="WBParaSite" id="ACRNAN_scaffold1023.g28063.t1">
    <property type="protein sequence ID" value="ACRNAN_scaffold1023.g28063.t1"/>
    <property type="gene ID" value="ACRNAN_scaffold1023.g28063"/>
</dbReference>
<proteinExistence type="predicted"/>
<sequence length="169" mass="19797">MRSNSRKSSLKSDDWRFTLRQQIEQLAKKNAAHKRFVQAKDRTQEMDRFILELRQLLSTNEIEAAKFLPSCISYIDETEKILSSSKLPPTYSSRSTTPCRVFPIVDDKAIELTSNSASEQKLPVGDDLYGHYDYRSRWWRILCMNSGKEAKERQQGENLRDLWNTQVFN</sequence>
<accession>A0A914CFP2</accession>
<dbReference type="AlphaFoldDB" id="A0A914CFP2"/>
<reference evidence="2" key="1">
    <citation type="submission" date="2022-11" db="UniProtKB">
        <authorList>
            <consortium name="WormBaseParasite"/>
        </authorList>
    </citation>
    <scope>IDENTIFICATION</scope>
</reference>
<dbReference type="Proteomes" id="UP000887540">
    <property type="component" value="Unplaced"/>
</dbReference>
<name>A0A914CFP2_9BILA</name>